<name>A0AA40DTX4_9PEZI</name>
<evidence type="ECO:0000313" key="1">
    <source>
        <dbReference type="EMBL" id="KAK0711723.1"/>
    </source>
</evidence>
<accession>A0AA40DTX4</accession>
<organism evidence="1 2">
    <name type="scientific">Lasiosphaeris hirsuta</name>
    <dbReference type="NCBI Taxonomy" id="260670"/>
    <lineage>
        <taxon>Eukaryota</taxon>
        <taxon>Fungi</taxon>
        <taxon>Dikarya</taxon>
        <taxon>Ascomycota</taxon>
        <taxon>Pezizomycotina</taxon>
        <taxon>Sordariomycetes</taxon>
        <taxon>Sordariomycetidae</taxon>
        <taxon>Sordariales</taxon>
        <taxon>Lasiosphaeriaceae</taxon>
        <taxon>Lasiosphaeris</taxon>
    </lineage>
</organism>
<dbReference type="EMBL" id="JAUKUA010000005">
    <property type="protein sequence ID" value="KAK0711723.1"/>
    <property type="molecule type" value="Genomic_DNA"/>
</dbReference>
<reference evidence="1" key="1">
    <citation type="submission" date="2023-06" db="EMBL/GenBank/DDBJ databases">
        <title>Genome-scale phylogeny and comparative genomics of the fungal order Sordariales.</title>
        <authorList>
            <consortium name="Lawrence Berkeley National Laboratory"/>
            <person name="Hensen N."/>
            <person name="Bonometti L."/>
            <person name="Westerberg I."/>
            <person name="Brannstrom I.O."/>
            <person name="Guillou S."/>
            <person name="Cros-Aarteil S."/>
            <person name="Calhoun S."/>
            <person name="Haridas S."/>
            <person name="Kuo A."/>
            <person name="Mondo S."/>
            <person name="Pangilinan J."/>
            <person name="Riley R."/>
            <person name="Labutti K."/>
            <person name="Andreopoulos B."/>
            <person name="Lipzen A."/>
            <person name="Chen C."/>
            <person name="Yanf M."/>
            <person name="Daum C."/>
            <person name="Ng V."/>
            <person name="Clum A."/>
            <person name="Steindorff A."/>
            <person name="Ohm R."/>
            <person name="Martin F."/>
            <person name="Silar P."/>
            <person name="Natvig D."/>
            <person name="Lalanne C."/>
            <person name="Gautier V."/>
            <person name="Ament-Velasquez S.L."/>
            <person name="Kruys A."/>
            <person name="Hutchinson M.I."/>
            <person name="Powell A.J."/>
            <person name="Barry K."/>
            <person name="Miller A.N."/>
            <person name="Grigoriev I.V."/>
            <person name="Debuchy R."/>
            <person name="Gladieux P."/>
            <person name="Thoren M.H."/>
            <person name="Johannesson H."/>
        </authorList>
    </citation>
    <scope>NUCLEOTIDE SEQUENCE</scope>
    <source>
        <strain evidence="1">SMH4607-1</strain>
    </source>
</reference>
<comment type="caution">
    <text evidence="1">The sequence shown here is derived from an EMBL/GenBank/DDBJ whole genome shotgun (WGS) entry which is preliminary data.</text>
</comment>
<gene>
    <name evidence="1" type="ORF">B0H67DRAFT_647072</name>
</gene>
<proteinExistence type="predicted"/>
<sequence>MAGILASLVSATPVQAGAEIMARQSPTGASVTGFSAVRNATHINYAANITIAPGGSPVPYTLATTGTTVPTNSGFWTSSNPNAQFRFNRVPLPAPGQYRLVLTVAQGGTSFNFAYLSPVSDWAGTGTTVYTGPSSFSLA</sequence>
<dbReference type="Proteomes" id="UP001172102">
    <property type="component" value="Unassembled WGS sequence"/>
</dbReference>
<dbReference type="AlphaFoldDB" id="A0AA40DTX4"/>
<evidence type="ECO:0000313" key="2">
    <source>
        <dbReference type="Proteomes" id="UP001172102"/>
    </source>
</evidence>
<keyword evidence="2" id="KW-1185">Reference proteome</keyword>
<protein>
    <submittedName>
        <fullName evidence="1">Uncharacterized protein</fullName>
    </submittedName>
</protein>